<dbReference type="Proteomes" id="UP000264541">
    <property type="component" value="Unassembled WGS sequence"/>
</dbReference>
<accession>A0A372LR94</accession>
<name>A0A372LR94_9BACI</name>
<proteinExistence type="predicted"/>
<gene>
    <name evidence="1" type="ORF">D0469_06995</name>
</gene>
<evidence type="ECO:0000313" key="2">
    <source>
        <dbReference type="Proteomes" id="UP000264541"/>
    </source>
</evidence>
<organism evidence="1 2">
    <name type="scientific">Peribacillus saganii</name>
    <dbReference type="NCBI Taxonomy" id="2303992"/>
    <lineage>
        <taxon>Bacteria</taxon>
        <taxon>Bacillati</taxon>
        <taxon>Bacillota</taxon>
        <taxon>Bacilli</taxon>
        <taxon>Bacillales</taxon>
        <taxon>Bacillaceae</taxon>
        <taxon>Peribacillus</taxon>
    </lineage>
</organism>
<reference evidence="1 2" key="1">
    <citation type="submission" date="2018-08" db="EMBL/GenBank/DDBJ databases">
        <title>Bacillus chawlae sp. nov., Bacillus glennii sp. nov., and Bacillus saganii sp. nov. Isolated from the Vehicle Assembly Building at Kennedy Space Center where the Viking Spacecraft were Assembled.</title>
        <authorList>
            <person name="Seuylemezian A."/>
            <person name="Vaishampayan P."/>
        </authorList>
    </citation>
    <scope>NUCLEOTIDE SEQUENCE [LARGE SCALE GENOMIC DNA]</scope>
    <source>
        <strain evidence="1 2">V47-23a</strain>
    </source>
</reference>
<dbReference type="AlphaFoldDB" id="A0A372LR94"/>
<dbReference type="OrthoDB" id="2619867at2"/>
<dbReference type="RefSeq" id="WP_117325923.1">
    <property type="nucleotide sequence ID" value="NZ_QVTE01000016.1"/>
</dbReference>
<dbReference type="EMBL" id="QVTE01000016">
    <property type="protein sequence ID" value="RFU70340.1"/>
    <property type="molecule type" value="Genomic_DNA"/>
</dbReference>
<comment type="caution">
    <text evidence="1">The sequence shown here is derived from an EMBL/GenBank/DDBJ whole genome shotgun (WGS) entry which is preliminary data.</text>
</comment>
<keyword evidence="2" id="KW-1185">Reference proteome</keyword>
<sequence>MQVWQSDLYYLIKPVELHSGISDNQVSFFVMNDKCYILDGVNYLEFDGTTMKAVEPYIPTISISKEPAGGGSAHEDFNLLGAGFKDSFSTLGTDTVFHLSLKGLDTTVCKAEVNGVSMTENNGFTVDRVNGTVNFTTAPAKGTNNVIITAYKTQVGFPERIKKCRFQTMYGGSNDTRVFISGNPDMPDYVWRSGLYDPTYFPENGFYKFPEDVKGFSKQYDYLVVHRVNGKHLISYEIGADGLATFPSKPINDQIGTLASKSIQIIENNPVSLSKNGVYMLTASNVRDERNVTHLSAPIDAKLLREPNLDKAVSVEFDKKYWLAVDNNVYMYDYMVQEWFLYDNIHASNFLEYKGNLYFGDHQGLLYRFKRDDEPRAFHDDGKAINAYWTSKHFTFGADELRKFVEKVFYSIKPGSRTSVDLYYVTNKKESELVKSTRMDLFDFNDIDFNNFSFLTSIFPQETMAKIKAKKITHFQLILKNDKADESLGILSVGIKYKYQSYVK</sequence>
<evidence type="ECO:0000313" key="1">
    <source>
        <dbReference type="EMBL" id="RFU70340.1"/>
    </source>
</evidence>
<protein>
    <submittedName>
        <fullName evidence="1">Uncharacterized protein</fullName>
    </submittedName>
</protein>